<dbReference type="Proteomes" id="UP000282818">
    <property type="component" value="Unassembled WGS sequence"/>
</dbReference>
<dbReference type="Pfam" id="PF12833">
    <property type="entry name" value="HTH_18"/>
    <property type="match status" value="1"/>
</dbReference>
<dbReference type="InterPro" id="IPR018062">
    <property type="entry name" value="HTH_AraC-typ_CS"/>
</dbReference>
<name>A0A437QCE6_9GAMM</name>
<protein>
    <submittedName>
        <fullName evidence="5">AraC family transcriptional regulator</fullName>
    </submittedName>
</protein>
<keyword evidence="6" id="KW-1185">Reference proteome</keyword>
<sequence length="295" mass="33269">MRSQLQFIDHATGKASDCGKVLEIEVASHALNWPGVVVEKGRSPHFYPNHVSTPYFYFALGLEQALHWEAETDEGMSHLTTIPGEIWINPPETPFTHKIDEPCYFVIVAIEKATLFQHCPLSIKGKQLSFLKNYNVDDEALRGLINLFLLEVQSGGKNGSAYLNSLVSMLSVHYLNNYSDLNDLPERSVSKFGAREQQTIDALIDNRLDQPITIEEMAAALGCSKFYFLREFKKLTGQTPYQHLLEKRLERAQTMLAQGETNILTTALAVGFSDQSHFTRAFKKRFGTTPGKLNR</sequence>
<keyword evidence="1" id="KW-0805">Transcription regulation</keyword>
<dbReference type="RefSeq" id="WP_127692383.1">
    <property type="nucleotide sequence ID" value="NZ_SACQ01000001.1"/>
</dbReference>
<dbReference type="InterPro" id="IPR009057">
    <property type="entry name" value="Homeodomain-like_sf"/>
</dbReference>
<dbReference type="SMART" id="SM00342">
    <property type="entry name" value="HTH_ARAC"/>
    <property type="match status" value="1"/>
</dbReference>
<dbReference type="InterPro" id="IPR020449">
    <property type="entry name" value="Tscrpt_reg_AraC-type_HTH"/>
</dbReference>
<evidence type="ECO:0000256" key="1">
    <source>
        <dbReference type="ARBA" id="ARBA00023015"/>
    </source>
</evidence>
<dbReference type="PANTHER" id="PTHR46796:SF6">
    <property type="entry name" value="ARAC SUBFAMILY"/>
    <property type="match status" value="1"/>
</dbReference>
<dbReference type="PROSITE" id="PS00041">
    <property type="entry name" value="HTH_ARAC_FAMILY_1"/>
    <property type="match status" value="1"/>
</dbReference>
<dbReference type="InterPro" id="IPR050204">
    <property type="entry name" value="AraC_XylS_family_regulators"/>
</dbReference>
<dbReference type="GO" id="GO:0003700">
    <property type="term" value="F:DNA-binding transcription factor activity"/>
    <property type="evidence" value="ECO:0007669"/>
    <property type="project" value="InterPro"/>
</dbReference>
<dbReference type="Gene3D" id="1.10.10.60">
    <property type="entry name" value="Homeodomain-like"/>
    <property type="match status" value="2"/>
</dbReference>
<dbReference type="PRINTS" id="PR00032">
    <property type="entry name" value="HTHARAC"/>
</dbReference>
<comment type="caution">
    <text evidence="5">The sequence shown here is derived from an EMBL/GenBank/DDBJ whole genome shotgun (WGS) entry which is preliminary data.</text>
</comment>
<proteinExistence type="predicted"/>
<dbReference type="GO" id="GO:0043565">
    <property type="term" value="F:sequence-specific DNA binding"/>
    <property type="evidence" value="ECO:0007669"/>
    <property type="project" value="InterPro"/>
</dbReference>
<dbReference type="SUPFAM" id="SSF46689">
    <property type="entry name" value="Homeodomain-like"/>
    <property type="match status" value="2"/>
</dbReference>
<feature type="domain" description="HTH araC/xylS-type" evidence="4">
    <location>
        <begin position="198"/>
        <end position="295"/>
    </location>
</feature>
<evidence type="ECO:0000313" key="5">
    <source>
        <dbReference type="EMBL" id="RVU32214.1"/>
    </source>
</evidence>
<accession>A0A437QCE6</accession>
<dbReference type="EMBL" id="SACQ01000001">
    <property type="protein sequence ID" value="RVU32214.1"/>
    <property type="molecule type" value="Genomic_DNA"/>
</dbReference>
<dbReference type="PANTHER" id="PTHR46796">
    <property type="entry name" value="HTH-TYPE TRANSCRIPTIONAL ACTIVATOR RHAS-RELATED"/>
    <property type="match status" value="1"/>
</dbReference>
<evidence type="ECO:0000313" key="6">
    <source>
        <dbReference type="Proteomes" id="UP000282818"/>
    </source>
</evidence>
<evidence type="ECO:0000259" key="4">
    <source>
        <dbReference type="PROSITE" id="PS01124"/>
    </source>
</evidence>
<gene>
    <name evidence="5" type="ORF">EOE65_00750</name>
</gene>
<evidence type="ECO:0000256" key="2">
    <source>
        <dbReference type="ARBA" id="ARBA00023125"/>
    </source>
</evidence>
<organism evidence="5 6">
    <name type="scientific">Neptunomonas marina</name>
    <dbReference type="NCBI Taxonomy" id="1815562"/>
    <lineage>
        <taxon>Bacteria</taxon>
        <taxon>Pseudomonadati</taxon>
        <taxon>Pseudomonadota</taxon>
        <taxon>Gammaproteobacteria</taxon>
        <taxon>Oceanospirillales</taxon>
        <taxon>Oceanospirillaceae</taxon>
        <taxon>Neptunomonas</taxon>
    </lineage>
</organism>
<keyword evidence="2" id="KW-0238">DNA-binding</keyword>
<dbReference type="InterPro" id="IPR018060">
    <property type="entry name" value="HTH_AraC"/>
</dbReference>
<evidence type="ECO:0000256" key="3">
    <source>
        <dbReference type="ARBA" id="ARBA00023163"/>
    </source>
</evidence>
<dbReference type="AlphaFoldDB" id="A0A437QCE6"/>
<keyword evidence="3" id="KW-0804">Transcription</keyword>
<reference evidence="5 6" key="1">
    <citation type="submission" date="2019-01" db="EMBL/GenBank/DDBJ databases">
        <authorList>
            <person name="Chen W.-M."/>
        </authorList>
    </citation>
    <scope>NUCLEOTIDE SEQUENCE [LARGE SCALE GENOMIC DNA]</scope>
    <source>
        <strain evidence="5 6">HPM-16</strain>
    </source>
</reference>
<dbReference type="PROSITE" id="PS01124">
    <property type="entry name" value="HTH_ARAC_FAMILY_2"/>
    <property type="match status" value="1"/>
</dbReference>